<dbReference type="OrthoDB" id="5852581at2759"/>
<protein>
    <submittedName>
        <fullName evidence="6">Transthyretin-like protein 46</fullName>
    </submittedName>
</protein>
<dbReference type="InterPro" id="IPR038479">
    <property type="entry name" value="Transthyretin-like_sf"/>
</dbReference>
<feature type="chain" id="PRO_5002095858" evidence="5">
    <location>
        <begin position="17"/>
        <end position="138"/>
    </location>
</feature>
<accession>A0A0B2V1F5</accession>
<comment type="subcellular location">
    <subcellularLocation>
        <location evidence="1">Secreted</location>
    </subcellularLocation>
</comment>
<dbReference type="PANTHER" id="PTHR21700">
    <property type="entry name" value="TRANSTHYRETIN-LIKE FAMILY PROTEIN-RELATED"/>
    <property type="match status" value="1"/>
</dbReference>
<organism evidence="6 7">
    <name type="scientific">Toxocara canis</name>
    <name type="common">Canine roundworm</name>
    <dbReference type="NCBI Taxonomy" id="6265"/>
    <lineage>
        <taxon>Eukaryota</taxon>
        <taxon>Metazoa</taxon>
        <taxon>Ecdysozoa</taxon>
        <taxon>Nematoda</taxon>
        <taxon>Chromadorea</taxon>
        <taxon>Rhabditida</taxon>
        <taxon>Spirurina</taxon>
        <taxon>Ascaridomorpha</taxon>
        <taxon>Ascaridoidea</taxon>
        <taxon>Toxocaridae</taxon>
        <taxon>Toxocara</taxon>
    </lineage>
</organism>
<evidence type="ECO:0000256" key="3">
    <source>
        <dbReference type="ARBA" id="ARBA00022525"/>
    </source>
</evidence>
<evidence type="ECO:0000256" key="5">
    <source>
        <dbReference type="SAM" id="SignalP"/>
    </source>
</evidence>
<evidence type="ECO:0000256" key="1">
    <source>
        <dbReference type="ARBA" id="ARBA00004613"/>
    </source>
</evidence>
<dbReference type="InterPro" id="IPR001534">
    <property type="entry name" value="Transthyretin-like"/>
</dbReference>
<evidence type="ECO:0000313" key="6">
    <source>
        <dbReference type="EMBL" id="KHN75277.1"/>
    </source>
</evidence>
<dbReference type="EMBL" id="JPKZ01002765">
    <property type="protein sequence ID" value="KHN75277.1"/>
    <property type="molecule type" value="Genomic_DNA"/>
</dbReference>
<comment type="caution">
    <text evidence="6">The sequence shown here is derived from an EMBL/GenBank/DDBJ whole genome shotgun (WGS) entry which is preliminary data.</text>
</comment>
<sequence length="138" mass="15815">MYVLLLLLFGASFTKSLRDQSVGVRGMLKCGNKPLNGTTVKLWDEDRGLDHDELLDESVTDSRGYFELNGHTSELTNIDPFIKVYHDCNDELKPCKRKVRFKVPDKFISNGKTVMKWFELGEINMEAVYEDEGRSCTD</sequence>
<dbReference type="Proteomes" id="UP000031036">
    <property type="component" value="Unassembled WGS sequence"/>
</dbReference>
<comment type="similarity">
    <text evidence="2">Belongs to the nematode transthyretin-like family.</text>
</comment>
<keyword evidence="3" id="KW-0964">Secreted</keyword>
<reference evidence="6 7" key="1">
    <citation type="submission" date="2014-11" db="EMBL/GenBank/DDBJ databases">
        <title>Genetic blueprint of the zoonotic pathogen Toxocara canis.</title>
        <authorList>
            <person name="Zhu X.-Q."/>
            <person name="Korhonen P.K."/>
            <person name="Cai H."/>
            <person name="Young N.D."/>
            <person name="Nejsum P."/>
            <person name="von Samson-Himmelstjerna G."/>
            <person name="Boag P.R."/>
            <person name="Tan P."/>
            <person name="Li Q."/>
            <person name="Min J."/>
            <person name="Yang Y."/>
            <person name="Wang X."/>
            <person name="Fang X."/>
            <person name="Hall R.S."/>
            <person name="Hofmann A."/>
            <person name="Sternberg P.W."/>
            <person name="Jex A.R."/>
            <person name="Gasser R.B."/>
        </authorList>
    </citation>
    <scope>NUCLEOTIDE SEQUENCE [LARGE SCALE GENOMIC DNA]</scope>
    <source>
        <strain evidence="6">PN_DK_2014</strain>
    </source>
</reference>
<dbReference type="Gene3D" id="2.60.40.3330">
    <property type="match status" value="1"/>
</dbReference>
<gene>
    <name evidence="6" type="primary">ttr-46</name>
    <name evidence="6" type="ORF">Tcan_13392</name>
</gene>
<keyword evidence="4 5" id="KW-0732">Signal</keyword>
<dbReference type="GO" id="GO:0005576">
    <property type="term" value="C:extracellular region"/>
    <property type="evidence" value="ECO:0007669"/>
    <property type="project" value="UniProtKB-SubCell"/>
</dbReference>
<feature type="signal peptide" evidence="5">
    <location>
        <begin position="1"/>
        <end position="16"/>
    </location>
</feature>
<dbReference type="Pfam" id="PF01060">
    <property type="entry name" value="TTR-52"/>
    <property type="match status" value="1"/>
</dbReference>
<keyword evidence="7" id="KW-1185">Reference proteome</keyword>
<proteinExistence type="inferred from homology"/>
<evidence type="ECO:0000256" key="2">
    <source>
        <dbReference type="ARBA" id="ARBA00010112"/>
    </source>
</evidence>
<evidence type="ECO:0000313" key="7">
    <source>
        <dbReference type="Proteomes" id="UP000031036"/>
    </source>
</evidence>
<dbReference type="AlphaFoldDB" id="A0A0B2V1F5"/>
<dbReference type="STRING" id="6265.A0A0B2V1F5"/>
<dbReference type="GO" id="GO:0009986">
    <property type="term" value="C:cell surface"/>
    <property type="evidence" value="ECO:0007669"/>
    <property type="project" value="InterPro"/>
</dbReference>
<evidence type="ECO:0000256" key="4">
    <source>
        <dbReference type="ARBA" id="ARBA00022729"/>
    </source>
</evidence>
<dbReference type="OMA" id="DEDSKCT"/>
<name>A0A0B2V1F5_TOXCA</name>